<proteinExistence type="predicted"/>
<evidence type="ECO:0000313" key="4">
    <source>
        <dbReference type="EMBL" id="XDQ00444.1"/>
    </source>
</evidence>
<dbReference type="GO" id="GO:0046373">
    <property type="term" value="P:L-arabinose metabolic process"/>
    <property type="evidence" value="ECO:0007669"/>
    <property type="project" value="InterPro"/>
</dbReference>
<accession>A0AB39M3I7</accession>
<protein>
    <submittedName>
        <fullName evidence="4">AbfB domain-containing protein</fullName>
    </submittedName>
</protein>
<dbReference type="CDD" id="cd23399">
    <property type="entry name" value="beta-trefoil_ABD_ABFB"/>
    <property type="match status" value="1"/>
</dbReference>
<evidence type="ECO:0000256" key="1">
    <source>
        <dbReference type="SAM" id="MobiDB-lite"/>
    </source>
</evidence>
<feature type="transmembrane region" description="Helical" evidence="2">
    <location>
        <begin position="33"/>
        <end position="53"/>
    </location>
</feature>
<feature type="compositionally biased region" description="Low complexity" evidence="1">
    <location>
        <begin position="99"/>
        <end position="114"/>
    </location>
</feature>
<feature type="region of interest" description="Disordered" evidence="1">
    <location>
        <begin position="1"/>
        <end position="28"/>
    </location>
</feature>
<gene>
    <name evidence="4" type="ORF">AB5J58_09740</name>
</gene>
<organism evidence="4">
    <name type="scientific">Streptomyces sp. R08</name>
    <dbReference type="NCBI Taxonomy" id="3238624"/>
    <lineage>
        <taxon>Bacteria</taxon>
        <taxon>Bacillati</taxon>
        <taxon>Actinomycetota</taxon>
        <taxon>Actinomycetes</taxon>
        <taxon>Kitasatosporales</taxon>
        <taxon>Streptomycetaceae</taxon>
        <taxon>Streptomyces</taxon>
    </lineage>
</organism>
<keyword evidence="2" id="KW-0472">Membrane</keyword>
<dbReference type="EMBL" id="CP163431">
    <property type="protein sequence ID" value="XDQ00444.1"/>
    <property type="molecule type" value="Genomic_DNA"/>
</dbReference>
<dbReference type="Pfam" id="PF05270">
    <property type="entry name" value="AbfB"/>
    <property type="match status" value="1"/>
</dbReference>
<dbReference type="InterPro" id="IPR036195">
    <property type="entry name" value="AbfB_ABD_sf"/>
</dbReference>
<feature type="compositionally biased region" description="Low complexity" evidence="1">
    <location>
        <begin position="130"/>
        <end position="153"/>
    </location>
</feature>
<dbReference type="InterPro" id="IPR007934">
    <property type="entry name" value="AbfB_ABD"/>
</dbReference>
<feature type="region of interest" description="Disordered" evidence="1">
    <location>
        <begin position="56"/>
        <end position="153"/>
    </location>
</feature>
<keyword evidence="2" id="KW-0812">Transmembrane</keyword>
<sequence length="287" mass="30300">MPDSTSRPPSPHHAPWENGWHPDSTRPPGTRRLWLAGALALTTIVVCVTAIAVTDKHPDDASRTKRADPTSPDGAGGPGLLSFASPSKKGTPTPDEHAPASATTSGPSASTAASEHGATPSAKTSAPPKSTSTRGSSTGASGSSGSSSTARTSVRSVNYPDRYWQVSGDFVKLNPATSAAARDAATFTLVKGLANSSCYSFTTSAGTYLRHRDFILRAERDDGSALFKQDATFCPRTSSYSGAVMLESVNYPGRYLRHQNFQLKLDRYQNSAQYRSDSAFRLVGGLD</sequence>
<name>A0AB39M3I7_9ACTN</name>
<evidence type="ECO:0000256" key="2">
    <source>
        <dbReference type="SAM" id="Phobius"/>
    </source>
</evidence>
<keyword evidence="2" id="KW-1133">Transmembrane helix</keyword>
<feature type="compositionally biased region" description="Basic and acidic residues" evidence="1">
    <location>
        <begin position="56"/>
        <end position="68"/>
    </location>
</feature>
<dbReference type="GO" id="GO:0046556">
    <property type="term" value="F:alpha-L-arabinofuranosidase activity"/>
    <property type="evidence" value="ECO:0007669"/>
    <property type="project" value="InterPro"/>
</dbReference>
<reference evidence="4" key="1">
    <citation type="submission" date="2024-07" db="EMBL/GenBank/DDBJ databases">
        <authorList>
            <person name="Yu S.T."/>
        </authorList>
    </citation>
    <scope>NUCLEOTIDE SEQUENCE</scope>
    <source>
        <strain evidence="4">R08</strain>
    </source>
</reference>
<dbReference type="SUPFAM" id="SSF110221">
    <property type="entry name" value="AbfB domain"/>
    <property type="match status" value="1"/>
</dbReference>
<feature type="domain" description="Alpha-L-arabinofuranosidase B arabinose-binding" evidence="3">
    <location>
        <begin position="153"/>
        <end position="281"/>
    </location>
</feature>
<dbReference type="Gene3D" id="2.80.10.50">
    <property type="match status" value="1"/>
</dbReference>
<dbReference type="RefSeq" id="WP_369187198.1">
    <property type="nucleotide sequence ID" value="NZ_CP163431.1"/>
</dbReference>
<dbReference type="AlphaFoldDB" id="A0AB39M3I7"/>
<evidence type="ECO:0000259" key="3">
    <source>
        <dbReference type="Pfam" id="PF05270"/>
    </source>
</evidence>